<comment type="caution">
    <text evidence="9">The sequence shown here is derived from an EMBL/GenBank/DDBJ whole genome shotgun (WGS) entry which is preliminary data.</text>
</comment>
<accession>A0A4R9FL84</accession>
<gene>
    <name evidence="9" type="ORF">EHO59_16245</name>
</gene>
<feature type="transmembrane region" description="Helical" evidence="7">
    <location>
        <begin position="460"/>
        <end position="477"/>
    </location>
</feature>
<feature type="transmembrane region" description="Helical" evidence="7">
    <location>
        <begin position="232"/>
        <end position="252"/>
    </location>
</feature>
<protein>
    <submittedName>
        <fullName evidence="9">TRAP transporter large permease subunit</fullName>
    </submittedName>
</protein>
<feature type="transmembrane region" description="Helical" evidence="7">
    <location>
        <begin position="508"/>
        <end position="525"/>
    </location>
</feature>
<evidence type="ECO:0000256" key="5">
    <source>
        <dbReference type="ARBA" id="ARBA00022989"/>
    </source>
</evidence>
<keyword evidence="2" id="KW-1003">Cell membrane</keyword>
<feature type="transmembrane region" description="Helical" evidence="7">
    <location>
        <begin position="167"/>
        <end position="186"/>
    </location>
</feature>
<feature type="transmembrane region" description="Helical" evidence="7">
    <location>
        <begin position="545"/>
        <end position="572"/>
    </location>
</feature>
<dbReference type="InterPro" id="IPR004681">
    <property type="entry name" value="TRAP_DctM"/>
</dbReference>
<evidence type="ECO:0000256" key="7">
    <source>
        <dbReference type="SAM" id="Phobius"/>
    </source>
</evidence>
<dbReference type="PANTHER" id="PTHR33362">
    <property type="entry name" value="SIALIC ACID TRAP TRANSPORTER PERMEASE PROTEIN SIAT-RELATED"/>
    <property type="match status" value="1"/>
</dbReference>
<evidence type="ECO:0000256" key="3">
    <source>
        <dbReference type="ARBA" id="ARBA00022519"/>
    </source>
</evidence>
<dbReference type="GO" id="GO:0005886">
    <property type="term" value="C:plasma membrane"/>
    <property type="evidence" value="ECO:0007669"/>
    <property type="project" value="UniProtKB-SubCell"/>
</dbReference>
<keyword evidence="5 7" id="KW-1133">Transmembrane helix</keyword>
<name>A0A4R9FL84_9LEPT</name>
<keyword evidence="6 7" id="KW-0472">Membrane</keyword>
<evidence type="ECO:0000256" key="4">
    <source>
        <dbReference type="ARBA" id="ARBA00022692"/>
    </source>
</evidence>
<dbReference type="RefSeq" id="WP_135589503.1">
    <property type="nucleotide sequence ID" value="NZ_RQEP01000019.1"/>
</dbReference>
<feature type="transmembrane region" description="Helical" evidence="7">
    <location>
        <begin position="430"/>
        <end position="454"/>
    </location>
</feature>
<feature type="domain" description="TRAP C4-dicarboxylate transport system permease DctM subunit" evidence="8">
    <location>
        <begin position="234"/>
        <end position="627"/>
    </location>
</feature>
<feature type="transmembrane region" description="Helical" evidence="7">
    <location>
        <begin position="584"/>
        <end position="605"/>
    </location>
</feature>
<evidence type="ECO:0000259" key="8">
    <source>
        <dbReference type="Pfam" id="PF06808"/>
    </source>
</evidence>
<dbReference type="Pfam" id="PF06808">
    <property type="entry name" value="DctM"/>
    <property type="match status" value="1"/>
</dbReference>
<feature type="transmembrane region" description="Helical" evidence="7">
    <location>
        <begin position="323"/>
        <end position="341"/>
    </location>
</feature>
<organism evidence="9 10">
    <name type="scientific">Leptospira semungkisensis</name>
    <dbReference type="NCBI Taxonomy" id="2484985"/>
    <lineage>
        <taxon>Bacteria</taxon>
        <taxon>Pseudomonadati</taxon>
        <taxon>Spirochaetota</taxon>
        <taxon>Spirochaetia</taxon>
        <taxon>Leptospirales</taxon>
        <taxon>Leptospiraceae</taxon>
        <taxon>Leptospira</taxon>
    </lineage>
</organism>
<evidence type="ECO:0000256" key="6">
    <source>
        <dbReference type="ARBA" id="ARBA00023136"/>
    </source>
</evidence>
<evidence type="ECO:0000313" key="9">
    <source>
        <dbReference type="EMBL" id="TGJ99411.1"/>
    </source>
</evidence>
<keyword evidence="4 7" id="KW-0812">Transmembrane</keyword>
<feature type="transmembrane region" description="Helical" evidence="7">
    <location>
        <begin position="128"/>
        <end position="146"/>
    </location>
</feature>
<dbReference type="GO" id="GO:0022857">
    <property type="term" value="F:transmembrane transporter activity"/>
    <property type="evidence" value="ECO:0007669"/>
    <property type="project" value="TreeGrafter"/>
</dbReference>
<comment type="subcellular location">
    <subcellularLocation>
        <location evidence="1">Cell inner membrane</location>
        <topology evidence="1">Multi-pass membrane protein</topology>
    </subcellularLocation>
</comment>
<feature type="transmembrane region" description="Helical" evidence="7">
    <location>
        <begin position="636"/>
        <end position="657"/>
    </location>
</feature>
<feature type="transmembrane region" description="Helical" evidence="7">
    <location>
        <begin position="391"/>
        <end position="409"/>
    </location>
</feature>
<evidence type="ECO:0000313" key="10">
    <source>
        <dbReference type="Proteomes" id="UP000297453"/>
    </source>
</evidence>
<feature type="transmembrane region" description="Helical" evidence="7">
    <location>
        <begin position="353"/>
        <end position="379"/>
    </location>
</feature>
<dbReference type="InterPro" id="IPR010656">
    <property type="entry name" value="DctM"/>
</dbReference>
<feature type="transmembrane region" description="Helical" evidence="7">
    <location>
        <begin position="192"/>
        <end position="211"/>
    </location>
</feature>
<proteinExistence type="predicted"/>
<reference evidence="9" key="1">
    <citation type="journal article" date="2019" name="PLoS Negl. Trop. Dis.">
        <title>Revisiting the worldwide diversity of Leptospira species in the environment.</title>
        <authorList>
            <person name="Vincent A.T."/>
            <person name="Schiettekatte O."/>
            <person name="Bourhy P."/>
            <person name="Veyrier F.J."/>
            <person name="Picardeau M."/>
        </authorList>
    </citation>
    <scope>NUCLEOTIDE SEQUENCE [LARGE SCALE GENOMIC DNA]</scope>
    <source>
        <strain evidence="9">SSS9</strain>
    </source>
</reference>
<dbReference type="Proteomes" id="UP000297453">
    <property type="component" value="Unassembled WGS sequence"/>
</dbReference>
<sequence>MWRKIVSWAVLFFLFVPLVQSGSQLIQARLLGLGGSIWPNYAMIRNVCVADPSAATETKAEVSDEDMAALEGLGLGEDTSSKEAAKNSGPSSTQLELAQLATTLTWAQLTYCGVERRLSWLTISAIDYIPMTMVVLLLVAGTVSTTRRYHIALRNPENSKEEKITEISQIVANTIVLVSSAFMYPLQKGVEAQIQVLWIAGLALLSGLNFYNLKNPVFKPGEGKQNTKFSNALLCMPLYCWMAIVCGLYFFVFEHHPAGLAIYLQKLTAHATLYIQIGLYVWTGILLRDTSLGRRFFDLLKPWNLPSELLAVIIVVVAALPTAYSGASGIVVLALGATVFKELRRAGATQERALAATAMSGSLGVVLPPCLLVVIVASLNLDVTTDELFYWGWRVFAVSSTFFLIVSWFTRTESWKIRPQSGALGQTYQAFKSFGIYLFISIVIVLAIVLGLGTHFDEHTAPYILPIAMLALLSIDYKISKKEKLKNGEAPVEEVHLSHTSYDAGSHLGALLLLMGLSACMGGVFERSEVINLFPTHLGSPFSAMLILTFALVIIGMLMDPYGAVILVSVTLYPIAKINGIHPLNFWMTALVSFELGYLTPPVALNHLLTKHVVREQLVEDPSLESKGFFARHEHIIIPIIVLSLTLLITAFGPILYSHYSS</sequence>
<keyword evidence="3" id="KW-0997">Cell inner membrane</keyword>
<dbReference type="EMBL" id="RQEP01000019">
    <property type="protein sequence ID" value="TGJ99411.1"/>
    <property type="molecule type" value="Genomic_DNA"/>
</dbReference>
<keyword evidence="10" id="KW-1185">Reference proteome</keyword>
<evidence type="ECO:0000256" key="2">
    <source>
        <dbReference type="ARBA" id="ARBA00022475"/>
    </source>
</evidence>
<evidence type="ECO:0000256" key="1">
    <source>
        <dbReference type="ARBA" id="ARBA00004429"/>
    </source>
</evidence>
<dbReference type="AlphaFoldDB" id="A0A4R9FL84"/>
<dbReference type="PANTHER" id="PTHR33362:SF2">
    <property type="entry name" value="TRAP TRANSPORTER LARGE PERMEASE PROTEIN"/>
    <property type="match status" value="1"/>
</dbReference>
<dbReference type="OrthoDB" id="370245at2"/>